<protein>
    <submittedName>
        <fullName evidence="2">Uncharacterized protein</fullName>
    </submittedName>
</protein>
<keyword evidence="3" id="KW-1185">Reference proteome</keyword>
<gene>
    <name evidence="2" type="ORF">Pan189_37490</name>
</gene>
<accession>A0A517R682</accession>
<dbReference type="AlphaFoldDB" id="A0A517R682"/>
<keyword evidence="1" id="KW-0472">Membrane</keyword>
<name>A0A517R682_9PLAN</name>
<proteinExistence type="predicted"/>
<keyword evidence="1" id="KW-0812">Transmembrane</keyword>
<feature type="transmembrane region" description="Helical" evidence="1">
    <location>
        <begin position="38"/>
        <end position="59"/>
    </location>
</feature>
<dbReference type="KEGG" id="svp:Pan189_37490"/>
<evidence type="ECO:0000256" key="1">
    <source>
        <dbReference type="SAM" id="Phobius"/>
    </source>
</evidence>
<dbReference type="EMBL" id="CP036268">
    <property type="protein sequence ID" value="QDT39343.1"/>
    <property type="molecule type" value="Genomic_DNA"/>
</dbReference>
<reference evidence="2 3" key="1">
    <citation type="submission" date="2019-02" db="EMBL/GenBank/DDBJ databases">
        <title>Deep-cultivation of Planctomycetes and their phenomic and genomic characterization uncovers novel biology.</title>
        <authorList>
            <person name="Wiegand S."/>
            <person name="Jogler M."/>
            <person name="Boedeker C."/>
            <person name="Pinto D."/>
            <person name="Vollmers J."/>
            <person name="Rivas-Marin E."/>
            <person name="Kohn T."/>
            <person name="Peeters S.H."/>
            <person name="Heuer A."/>
            <person name="Rast P."/>
            <person name="Oberbeckmann S."/>
            <person name="Bunk B."/>
            <person name="Jeske O."/>
            <person name="Meyerdierks A."/>
            <person name="Storesund J.E."/>
            <person name="Kallscheuer N."/>
            <person name="Luecker S."/>
            <person name="Lage O.M."/>
            <person name="Pohl T."/>
            <person name="Merkel B.J."/>
            <person name="Hornburger P."/>
            <person name="Mueller R.-W."/>
            <person name="Bruemmer F."/>
            <person name="Labrenz M."/>
            <person name="Spormann A.M."/>
            <person name="Op den Camp H."/>
            <person name="Overmann J."/>
            <person name="Amann R."/>
            <person name="Jetten M.S.M."/>
            <person name="Mascher T."/>
            <person name="Medema M.H."/>
            <person name="Devos D.P."/>
            <person name="Kaster A.-K."/>
            <person name="Ovreas L."/>
            <person name="Rohde M."/>
            <person name="Galperin M.Y."/>
            <person name="Jogler C."/>
        </authorList>
    </citation>
    <scope>NUCLEOTIDE SEQUENCE [LARGE SCALE GENOMIC DNA]</scope>
    <source>
        <strain evidence="2 3">Pan189</strain>
    </source>
</reference>
<evidence type="ECO:0000313" key="2">
    <source>
        <dbReference type="EMBL" id="QDT39343.1"/>
    </source>
</evidence>
<evidence type="ECO:0000313" key="3">
    <source>
        <dbReference type="Proteomes" id="UP000317318"/>
    </source>
</evidence>
<keyword evidence="1" id="KW-1133">Transmembrane helix</keyword>
<feature type="transmembrane region" description="Helical" evidence="1">
    <location>
        <begin position="71"/>
        <end position="94"/>
    </location>
</feature>
<dbReference type="Proteomes" id="UP000317318">
    <property type="component" value="Chromosome"/>
</dbReference>
<sequence>MPRLWRFSRLVKTYALRNDRAGWSLIDRCEFIVWSMKSLAPLIFASLNFVAMVGVAAYFMVQMLNPLGDDAASNLIAASLALLAGFAPLACVVLKKSE</sequence>
<organism evidence="2 3">
    <name type="scientific">Stratiformator vulcanicus</name>
    <dbReference type="NCBI Taxonomy" id="2527980"/>
    <lineage>
        <taxon>Bacteria</taxon>
        <taxon>Pseudomonadati</taxon>
        <taxon>Planctomycetota</taxon>
        <taxon>Planctomycetia</taxon>
        <taxon>Planctomycetales</taxon>
        <taxon>Planctomycetaceae</taxon>
        <taxon>Stratiformator</taxon>
    </lineage>
</organism>